<feature type="region of interest" description="Disordered" evidence="7">
    <location>
        <begin position="125"/>
        <end position="145"/>
    </location>
</feature>
<evidence type="ECO:0000313" key="10">
    <source>
        <dbReference type="Proteomes" id="UP001292094"/>
    </source>
</evidence>
<comment type="similarity">
    <text evidence="5">Belongs to the muscleblind family.</text>
</comment>
<dbReference type="Proteomes" id="UP001292094">
    <property type="component" value="Unassembled WGS sequence"/>
</dbReference>
<comment type="caution">
    <text evidence="9">The sequence shown here is derived from an EMBL/GenBank/DDBJ whole genome shotgun (WGS) entry which is preliminary data.</text>
</comment>
<evidence type="ECO:0000256" key="7">
    <source>
        <dbReference type="SAM" id="MobiDB-lite"/>
    </source>
</evidence>
<evidence type="ECO:0000256" key="1">
    <source>
        <dbReference type="ARBA" id="ARBA00022723"/>
    </source>
</evidence>
<evidence type="ECO:0000256" key="5">
    <source>
        <dbReference type="ARBA" id="ARBA00038226"/>
    </source>
</evidence>
<feature type="region of interest" description="Disordered" evidence="7">
    <location>
        <begin position="76"/>
        <end position="103"/>
    </location>
</feature>
<dbReference type="SMART" id="SM00356">
    <property type="entry name" value="ZnF_C3H1"/>
    <property type="match status" value="2"/>
</dbReference>
<feature type="zinc finger region" description="C3H1-type" evidence="6">
    <location>
        <begin position="11"/>
        <end position="37"/>
    </location>
</feature>
<proteinExistence type="inferred from homology"/>
<dbReference type="AlphaFoldDB" id="A0AAE1TNB4"/>
<name>A0AAE1TNB4_9EUCA</name>
<evidence type="ECO:0000256" key="3">
    <source>
        <dbReference type="ARBA" id="ARBA00022771"/>
    </source>
</evidence>
<gene>
    <name evidence="9" type="ORF">Pmani_035323</name>
</gene>
<organism evidence="9 10">
    <name type="scientific">Petrolisthes manimaculis</name>
    <dbReference type="NCBI Taxonomy" id="1843537"/>
    <lineage>
        <taxon>Eukaryota</taxon>
        <taxon>Metazoa</taxon>
        <taxon>Ecdysozoa</taxon>
        <taxon>Arthropoda</taxon>
        <taxon>Crustacea</taxon>
        <taxon>Multicrustacea</taxon>
        <taxon>Malacostraca</taxon>
        <taxon>Eumalacostraca</taxon>
        <taxon>Eucarida</taxon>
        <taxon>Decapoda</taxon>
        <taxon>Pleocyemata</taxon>
        <taxon>Anomura</taxon>
        <taxon>Galatheoidea</taxon>
        <taxon>Porcellanidae</taxon>
        <taxon>Petrolisthes</taxon>
    </lineage>
</organism>
<feature type="zinc finger region" description="C3H1-type" evidence="6">
    <location>
        <begin position="44"/>
        <end position="70"/>
    </location>
</feature>
<keyword evidence="2" id="KW-0677">Repeat</keyword>
<evidence type="ECO:0000256" key="2">
    <source>
        <dbReference type="ARBA" id="ARBA00022737"/>
    </source>
</evidence>
<dbReference type="Gene3D" id="3.30.1370.210">
    <property type="match status" value="1"/>
</dbReference>
<dbReference type="GO" id="GO:0043484">
    <property type="term" value="P:regulation of RNA splicing"/>
    <property type="evidence" value="ECO:0007669"/>
    <property type="project" value="TreeGrafter"/>
</dbReference>
<sequence length="169" mass="18580">MKNREFTKKLLDTLQICRDFKYGQCVRPACKFVHLLEDHVEVTDMKVSVCRDAVKGRCGRGLCKYYHLPVSLPPAPLHPPSARTHHTTPRHHPLHPPPTHPLLDTTRYLENNNNSSNINNITTANANTSQLPLPPLPATASTNTSSGAAASSALHVIASLTSHNNIICN</sequence>
<keyword evidence="3 6" id="KW-0863">Zinc-finger</keyword>
<accession>A0AAE1TNB4</accession>
<dbReference type="GO" id="GO:0003723">
    <property type="term" value="F:RNA binding"/>
    <property type="evidence" value="ECO:0007669"/>
    <property type="project" value="TreeGrafter"/>
</dbReference>
<feature type="compositionally biased region" description="Basic residues" evidence="7">
    <location>
        <begin position="83"/>
        <end position="94"/>
    </location>
</feature>
<reference evidence="9" key="1">
    <citation type="submission" date="2023-11" db="EMBL/GenBank/DDBJ databases">
        <title>Genome assemblies of two species of porcelain crab, Petrolisthes cinctipes and Petrolisthes manimaculis (Anomura: Porcellanidae).</title>
        <authorList>
            <person name="Angst P."/>
        </authorList>
    </citation>
    <scope>NUCLEOTIDE SEQUENCE</scope>
    <source>
        <strain evidence="9">PB745_02</strain>
        <tissue evidence="9">Gill</tissue>
    </source>
</reference>
<protein>
    <recommendedName>
        <fullName evidence="8">C3H1-type domain-containing protein</fullName>
    </recommendedName>
</protein>
<dbReference type="PANTHER" id="PTHR12675">
    <property type="entry name" value="MUSCLEBLIND-LIKE PROTEIN"/>
    <property type="match status" value="1"/>
</dbReference>
<keyword evidence="10" id="KW-1185">Reference proteome</keyword>
<dbReference type="GO" id="GO:0005654">
    <property type="term" value="C:nucleoplasm"/>
    <property type="evidence" value="ECO:0007669"/>
    <property type="project" value="TreeGrafter"/>
</dbReference>
<dbReference type="GO" id="GO:0005737">
    <property type="term" value="C:cytoplasm"/>
    <property type="evidence" value="ECO:0007669"/>
    <property type="project" value="TreeGrafter"/>
</dbReference>
<dbReference type="GO" id="GO:0008270">
    <property type="term" value="F:zinc ion binding"/>
    <property type="evidence" value="ECO:0007669"/>
    <property type="project" value="UniProtKB-KW"/>
</dbReference>
<dbReference type="PROSITE" id="PS50103">
    <property type="entry name" value="ZF_C3H1"/>
    <property type="match status" value="2"/>
</dbReference>
<feature type="domain" description="C3H1-type" evidence="8">
    <location>
        <begin position="44"/>
        <end position="70"/>
    </location>
</feature>
<keyword evidence="1 6" id="KW-0479">Metal-binding</keyword>
<dbReference type="InterPro" id="IPR000571">
    <property type="entry name" value="Znf_CCCH"/>
</dbReference>
<dbReference type="InterPro" id="IPR054429">
    <property type="entry name" value="Znf-CCCH_Muscleblind-like"/>
</dbReference>
<evidence type="ECO:0000256" key="4">
    <source>
        <dbReference type="ARBA" id="ARBA00022833"/>
    </source>
</evidence>
<dbReference type="Pfam" id="PF22628">
    <property type="entry name" value="zf-CCCH_10"/>
    <property type="match status" value="1"/>
</dbReference>
<evidence type="ECO:0000259" key="8">
    <source>
        <dbReference type="PROSITE" id="PS50103"/>
    </source>
</evidence>
<dbReference type="PANTHER" id="PTHR12675:SF12">
    <property type="entry name" value="PROTEIN MUSCLEBLIND"/>
    <property type="match status" value="1"/>
</dbReference>
<evidence type="ECO:0000256" key="6">
    <source>
        <dbReference type="PROSITE-ProRule" id="PRU00723"/>
    </source>
</evidence>
<keyword evidence="4 6" id="KW-0862">Zinc</keyword>
<dbReference type="EMBL" id="JAWZYT010005015">
    <property type="protein sequence ID" value="KAK4291873.1"/>
    <property type="molecule type" value="Genomic_DNA"/>
</dbReference>
<evidence type="ECO:0000313" key="9">
    <source>
        <dbReference type="EMBL" id="KAK4291873.1"/>
    </source>
</evidence>
<feature type="domain" description="C3H1-type" evidence="8">
    <location>
        <begin position="11"/>
        <end position="37"/>
    </location>
</feature>